<sequence>MNTHRTSRSSSAARGGTSRQVQGGLSAAALILLPLLAIGGSDSFRAALDFTTGVLSLLSLTASVAWGLLAKDRLLLSTRHRLVAQAVHRTTAVASLGFLLLHATVKVSLGHVALLGALVPFGLGVAGTSGLIGLGSLAGLLMVIAAATGAARSALAGRSAIAARWRPLHMLAYPAWCFALMHGLFTGRPAATWVTTLYCLALAAVAGAVSLRLLPPPVQRRLAGRLLALFGPGAGPTAPDREDTAPPPGAPESLAAGAGGFAFEGLRREDATPPGYGPGYDGLGATGSPARDRPLGREQPRAPLSAPPGYAPEPAGYGPEPAGYEPEPVGYGSAAGPAEPAAPPARGGSAGRRSGIFAGYRAMSGRRTGTGDRTEPLPAGAGRPRSASGATGPGPATGPGAGSTEVPFARRVPMTEELPVFTEEPATPPGRWPTPSPPPPARSPAPPSYAPFSSPGGPGPGFGPGFGPGPSVPPSPSPAPSGVPAPGPFQQPPAGEPWTAPAGDRP</sequence>
<keyword evidence="2" id="KW-0812">Transmembrane</keyword>
<protein>
    <recommendedName>
        <fullName evidence="5">Integral membrane protein</fullName>
    </recommendedName>
</protein>
<feature type="compositionally biased region" description="Gly residues" evidence="1">
    <location>
        <begin position="459"/>
        <end position="468"/>
    </location>
</feature>
<keyword evidence="2" id="KW-1133">Transmembrane helix</keyword>
<dbReference type="PRINTS" id="PR01217">
    <property type="entry name" value="PRICHEXTENSN"/>
</dbReference>
<keyword evidence="2" id="KW-0472">Membrane</keyword>
<feature type="region of interest" description="Disordered" evidence="1">
    <location>
        <begin position="233"/>
        <end position="506"/>
    </location>
</feature>
<feature type="transmembrane region" description="Helical" evidence="2">
    <location>
        <begin position="191"/>
        <end position="214"/>
    </location>
</feature>
<accession>A0ABT2CL51</accession>
<feature type="compositionally biased region" description="Basic and acidic residues" evidence="1">
    <location>
        <begin position="290"/>
        <end position="300"/>
    </location>
</feature>
<dbReference type="EMBL" id="JANUGQ010000019">
    <property type="protein sequence ID" value="MCS0638139.1"/>
    <property type="molecule type" value="Genomic_DNA"/>
</dbReference>
<feature type="compositionally biased region" description="Low complexity" evidence="1">
    <location>
        <begin position="312"/>
        <end position="359"/>
    </location>
</feature>
<feature type="transmembrane region" description="Helical" evidence="2">
    <location>
        <begin position="131"/>
        <end position="155"/>
    </location>
</feature>
<evidence type="ECO:0000256" key="2">
    <source>
        <dbReference type="SAM" id="Phobius"/>
    </source>
</evidence>
<feature type="transmembrane region" description="Helical" evidence="2">
    <location>
        <begin position="21"/>
        <end position="38"/>
    </location>
</feature>
<organism evidence="3 4">
    <name type="scientific">Streptomyces pyxinae</name>
    <dbReference type="NCBI Taxonomy" id="2970734"/>
    <lineage>
        <taxon>Bacteria</taxon>
        <taxon>Bacillati</taxon>
        <taxon>Actinomycetota</taxon>
        <taxon>Actinomycetes</taxon>
        <taxon>Kitasatosporales</taxon>
        <taxon>Streptomycetaceae</taxon>
        <taxon>Streptomyces</taxon>
    </lineage>
</organism>
<dbReference type="RefSeq" id="WP_258789407.1">
    <property type="nucleotide sequence ID" value="NZ_JANUGQ010000019.1"/>
</dbReference>
<feature type="compositionally biased region" description="Pro residues" evidence="1">
    <location>
        <begin position="470"/>
        <end position="495"/>
    </location>
</feature>
<dbReference type="Proteomes" id="UP001431313">
    <property type="component" value="Unassembled WGS sequence"/>
</dbReference>
<evidence type="ECO:0000313" key="4">
    <source>
        <dbReference type="Proteomes" id="UP001431313"/>
    </source>
</evidence>
<reference evidence="3" key="1">
    <citation type="submission" date="2022-08" db="EMBL/GenBank/DDBJ databases">
        <authorList>
            <person name="Somphong A."/>
            <person name="Phongsopitanun W."/>
        </authorList>
    </citation>
    <scope>NUCLEOTIDE SEQUENCE</scope>
    <source>
        <strain evidence="3">LP05-1</strain>
    </source>
</reference>
<comment type="caution">
    <text evidence="3">The sequence shown here is derived from an EMBL/GenBank/DDBJ whole genome shotgun (WGS) entry which is preliminary data.</text>
</comment>
<feature type="transmembrane region" description="Helical" evidence="2">
    <location>
        <begin position="91"/>
        <end position="119"/>
    </location>
</feature>
<evidence type="ECO:0000256" key="1">
    <source>
        <dbReference type="SAM" id="MobiDB-lite"/>
    </source>
</evidence>
<proteinExistence type="predicted"/>
<feature type="compositionally biased region" description="Gly residues" evidence="1">
    <location>
        <begin position="391"/>
        <end position="401"/>
    </location>
</feature>
<evidence type="ECO:0008006" key="5">
    <source>
        <dbReference type="Google" id="ProtNLM"/>
    </source>
</evidence>
<feature type="compositionally biased region" description="Low complexity" evidence="1">
    <location>
        <begin position="378"/>
        <end position="390"/>
    </location>
</feature>
<gene>
    <name evidence="3" type="ORF">NX801_21280</name>
</gene>
<feature type="transmembrane region" description="Helical" evidence="2">
    <location>
        <begin position="167"/>
        <end position="185"/>
    </location>
</feature>
<name>A0ABT2CL51_9ACTN</name>
<keyword evidence="4" id="KW-1185">Reference proteome</keyword>
<evidence type="ECO:0000313" key="3">
    <source>
        <dbReference type="EMBL" id="MCS0638139.1"/>
    </source>
</evidence>
<feature type="compositionally biased region" description="Pro residues" evidence="1">
    <location>
        <begin position="426"/>
        <end position="449"/>
    </location>
</feature>
<feature type="transmembrane region" description="Helical" evidence="2">
    <location>
        <begin position="50"/>
        <end position="70"/>
    </location>
</feature>